<feature type="transmembrane region" description="Helical" evidence="12">
    <location>
        <begin position="359"/>
        <end position="385"/>
    </location>
</feature>
<feature type="transmembrane region" description="Helical" evidence="12">
    <location>
        <begin position="222"/>
        <end position="244"/>
    </location>
</feature>
<dbReference type="PANTHER" id="PTHR22760">
    <property type="entry name" value="GLYCOSYLTRANSFERASE"/>
    <property type="match status" value="1"/>
</dbReference>
<sequence>MAGINWLFYSLIPAFVLIHLFISPYTKVEESFNIQAVHDILIHGIPDRNAEQFFTANYDHISFPGSVPRTFVGALILSGLSRPWVGGVDGTARLQLLVRGVLGLSNAAALVWFGKSVQRAFGTSAGAWFALLQASQFHVMYYASRTLPNMFAFLFSTIALRGLMEAYANQWDSTRVSKNYRLSLYLLTFSGVVFRSELAILVATTTLYLFATGRASITKVILPAGLGGLFIGLLCTVPIDSFFWQSFPLWPEWTGFYYNTIQGHSTAWGVSPWHFYFANALPRLMLNPLTYLVCIPLALFNPATRSKSLDLLVPSLSFIAIYSFLPHKEWRFILYVIPGFTATAAAGASWIWNRRTKSIIYAGLSLALVGSVLVSFVASTLILGISSLNYPGGEALDFLQHQIPHPPGQQYQVYLDNLACQTGVTRFLENHDGAETVLDVLEAPELANRRAWAYSKVEDPETLLNPTFWAKFDYVLTERPEKIIGAWEVIHIVYGFGGIRVLRPGTPSEKLIAEEVYHTRKAEIGQTRVTSDVAEAWKVMEQKLRPLLLGWWVEVRMEPKIRILANHQKFALQWQ</sequence>
<dbReference type="GO" id="GO:0005789">
    <property type="term" value="C:endoplasmic reticulum membrane"/>
    <property type="evidence" value="ECO:0007669"/>
    <property type="project" value="UniProtKB-SubCell"/>
</dbReference>
<evidence type="ECO:0000256" key="3">
    <source>
        <dbReference type="ARBA" id="ARBA00007063"/>
    </source>
</evidence>
<comment type="pathway">
    <text evidence="2">Protein modification; protein glycosylation.</text>
</comment>
<evidence type="ECO:0000256" key="5">
    <source>
        <dbReference type="ARBA" id="ARBA00022679"/>
    </source>
</evidence>
<dbReference type="GO" id="GO:0052917">
    <property type="term" value="F:dol-P-Man:Man(7)GlcNAc(2)-PP-Dol alpha-1,6-mannosyltransferase activity"/>
    <property type="evidence" value="ECO:0007669"/>
    <property type="project" value="UniProtKB-EC"/>
</dbReference>
<dbReference type="PANTHER" id="PTHR22760:SF1">
    <property type="entry name" value="DOL-P-MAN:MAN(7)GLCNAC(2)-PP-DOL ALPHA-1,6-MANNOSYLTRANSFERASE"/>
    <property type="match status" value="1"/>
</dbReference>
<feature type="transmembrane region" description="Helical" evidence="12">
    <location>
        <begin position="280"/>
        <end position="300"/>
    </location>
</feature>
<dbReference type="AlphaFoldDB" id="A0A9P9IIX5"/>
<comment type="subcellular location">
    <subcellularLocation>
        <location evidence="1 12">Endoplasmic reticulum membrane</location>
        <topology evidence="1 12">Multi-pass membrane protein</topology>
    </subcellularLocation>
</comment>
<feature type="transmembrane region" description="Helical" evidence="12">
    <location>
        <begin position="146"/>
        <end position="164"/>
    </location>
</feature>
<feature type="transmembrane region" description="Helical" evidence="12">
    <location>
        <begin position="332"/>
        <end position="352"/>
    </location>
</feature>
<evidence type="ECO:0000313" key="14">
    <source>
        <dbReference type="Proteomes" id="UP000700596"/>
    </source>
</evidence>
<protein>
    <recommendedName>
        <fullName evidence="12">Mannosyltransferase</fullName>
        <ecNumber evidence="12">2.4.1.-</ecNumber>
    </recommendedName>
</protein>
<evidence type="ECO:0000256" key="8">
    <source>
        <dbReference type="ARBA" id="ARBA00022989"/>
    </source>
</evidence>
<dbReference type="EC" id="2.4.1.-" evidence="12"/>
<organism evidence="13 14">
    <name type="scientific">Dendryphion nanum</name>
    <dbReference type="NCBI Taxonomy" id="256645"/>
    <lineage>
        <taxon>Eukaryota</taxon>
        <taxon>Fungi</taxon>
        <taxon>Dikarya</taxon>
        <taxon>Ascomycota</taxon>
        <taxon>Pezizomycotina</taxon>
        <taxon>Dothideomycetes</taxon>
        <taxon>Pleosporomycetidae</taxon>
        <taxon>Pleosporales</taxon>
        <taxon>Torulaceae</taxon>
        <taxon>Dendryphion</taxon>
    </lineage>
</organism>
<evidence type="ECO:0000256" key="9">
    <source>
        <dbReference type="ARBA" id="ARBA00023136"/>
    </source>
</evidence>
<evidence type="ECO:0000256" key="1">
    <source>
        <dbReference type="ARBA" id="ARBA00004477"/>
    </source>
</evidence>
<gene>
    <name evidence="13" type="ORF">B0J11DRAFT_322826</name>
</gene>
<dbReference type="Pfam" id="PF03901">
    <property type="entry name" value="Glyco_transf_22"/>
    <property type="match status" value="1"/>
</dbReference>
<proteinExistence type="inferred from homology"/>
<dbReference type="OrthoDB" id="19039at2759"/>
<reference evidence="13" key="1">
    <citation type="journal article" date="2021" name="Nat. Commun.">
        <title>Genetic determinants of endophytism in the Arabidopsis root mycobiome.</title>
        <authorList>
            <person name="Mesny F."/>
            <person name="Miyauchi S."/>
            <person name="Thiergart T."/>
            <person name="Pickel B."/>
            <person name="Atanasova L."/>
            <person name="Karlsson M."/>
            <person name="Huettel B."/>
            <person name="Barry K.W."/>
            <person name="Haridas S."/>
            <person name="Chen C."/>
            <person name="Bauer D."/>
            <person name="Andreopoulos W."/>
            <person name="Pangilinan J."/>
            <person name="LaButti K."/>
            <person name="Riley R."/>
            <person name="Lipzen A."/>
            <person name="Clum A."/>
            <person name="Drula E."/>
            <person name="Henrissat B."/>
            <person name="Kohler A."/>
            <person name="Grigoriev I.V."/>
            <person name="Martin F.M."/>
            <person name="Hacquard S."/>
        </authorList>
    </citation>
    <scope>NUCLEOTIDE SEQUENCE</scope>
    <source>
        <strain evidence="13">MPI-CAGE-CH-0243</strain>
    </source>
</reference>
<evidence type="ECO:0000256" key="7">
    <source>
        <dbReference type="ARBA" id="ARBA00022824"/>
    </source>
</evidence>
<evidence type="ECO:0000256" key="4">
    <source>
        <dbReference type="ARBA" id="ARBA00022676"/>
    </source>
</evidence>
<comment type="catalytic activity">
    <reaction evidence="11">
        <text>an alpha-D-Man-(1-&gt;2)-alpha-D-Man-(1-&gt;2)-alpha-D-Man-(1-&gt;3)-[alpha-D-Man-(1-&gt;2)-alpha-D-Man-(1-&gt;3)-alpha-D-Man-(1-&gt;6)]-beta-D-Man-(1-&gt;4)-beta-D-GlcNAc-(1-&gt;4)-alpha-D-GlcNAc-diphospho-di-trans,poly-cis-dolichol + a di-trans,poly-cis-dolichyl beta-D-mannosyl phosphate = an alpha-D-Man-(1-&gt;2)-alpha-D-Man-(1-&gt;2)-alpha-D-Man-(1-&gt;3)-[alpha-D-Man-(1-&gt;2)-alpha-D-Man-(1-&gt;3)-[alpha-D-Man-(1-&gt;6)]-alpha-D-Man-(1-&gt;6)]-beta-D-Man-(1-&gt;4)-beta-D-GlcNAc-(1-&gt;4)-alpha-D-GlcNAc-diphospho-di-trans,poly-cis-dolichol + a di-trans,poly-cis-dolichyl phosphate + H(+)</text>
        <dbReference type="Rhea" id="RHEA:29535"/>
        <dbReference type="Rhea" id="RHEA-COMP:19498"/>
        <dbReference type="Rhea" id="RHEA-COMP:19501"/>
        <dbReference type="Rhea" id="RHEA-COMP:19518"/>
        <dbReference type="Rhea" id="RHEA-COMP:19519"/>
        <dbReference type="ChEBI" id="CHEBI:15378"/>
        <dbReference type="ChEBI" id="CHEBI:57683"/>
        <dbReference type="ChEBI" id="CHEBI:58211"/>
        <dbReference type="ChEBI" id="CHEBI:132517"/>
        <dbReference type="ChEBI" id="CHEBI:132519"/>
        <dbReference type="EC" id="2.4.1.260"/>
    </reaction>
    <physiologicalReaction direction="left-to-right" evidence="11">
        <dbReference type="Rhea" id="RHEA:29536"/>
    </physiologicalReaction>
</comment>
<keyword evidence="4 12" id="KW-0328">Glycosyltransferase</keyword>
<keyword evidence="8 12" id="KW-1133">Transmembrane helix</keyword>
<dbReference type="EMBL" id="JAGMWT010000008">
    <property type="protein sequence ID" value="KAH7123828.1"/>
    <property type="molecule type" value="Genomic_DNA"/>
</dbReference>
<comment type="similarity">
    <text evidence="3 12">Belongs to the glycosyltransferase 22 family.</text>
</comment>
<keyword evidence="9 12" id="KW-0472">Membrane</keyword>
<name>A0A9P9IIX5_9PLEO</name>
<keyword evidence="6 12" id="KW-0812">Transmembrane</keyword>
<feature type="transmembrane region" description="Helical" evidence="12">
    <location>
        <begin position="6"/>
        <end position="25"/>
    </location>
</feature>
<dbReference type="GO" id="GO:0006487">
    <property type="term" value="P:protein N-linked glycosylation"/>
    <property type="evidence" value="ECO:0007669"/>
    <property type="project" value="TreeGrafter"/>
</dbReference>
<dbReference type="Proteomes" id="UP000700596">
    <property type="component" value="Unassembled WGS sequence"/>
</dbReference>
<feature type="transmembrane region" description="Helical" evidence="12">
    <location>
        <begin position="184"/>
        <end position="210"/>
    </location>
</feature>
<comment type="caution">
    <text evidence="13">The sequence shown here is derived from an EMBL/GenBank/DDBJ whole genome shotgun (WGS) entry which is preliminary data.</text>
</comment>
<evidence type="ECO:0000256" key="11">
    <source>
        <dbReference type="ARBA" id="ARBA00048899"/>
    </source>
</evidence>
<comment type="function">
    <text evidence="10">Mannosyltransferase that operates in the biosynthetic pathway of dolichol-linked oligosaccharides, the glycan precursors employed in protein asparagine (N)-glycosylation. The assembly of dolichol-linked oligosaccharides begins on the cytosolic side of the endoplasmic reticulum membrane and finishes in its lumen. The sequential addition of sugars to dolichol pyrophosphate produces dolichol-linked oligosaccharides containing fourteen sugars, including two GlcNAcs, nine mannoses and three glucoses. Once assembled, the oligosaccharide is transferred from the lipid to nascent proteins by oligosaccharyltransferases. In the lumen of the endoplasmic reticulum, adds the eighth mannose residue in an alpha-1,6 linkage onto Man(7)GlcNAc(2)-PP-dolichol to produce Man(8)GlcNAc(2)-PP-dolichol.</text>
</comment>
<evidence type="ECO:0000256" key="12">
    <source>
        <dbReference type="RuleBase" id="RU363075"/>
    </source>
</evidence>
<keyword evidence="7 12" id="KW-0256">Endoplasmic reticulum</keyword>
<keyword evidence="14" id="KW-1185">Reference proteome</keyword>
<evidence type="ECO:0000256" key="2">
    <source>
        <dbReference type="ARBA" id="ARBA00004922"/>
    </source>
</evidence>
<evidence type="ECO:0000313" key="13">
    <source>
        <dbReference type="EMBL" id="KAH7123828.1"/>
    </source>
</evidence>
<dbReference type="InterPro" id="IPR005599">
    <property type="entry name" value="GPI_mannosylTrfase"/>
</dbReference>
<feature type="transmembrane region" description="Helical" evidence="12">
    <location>
        <begin position="309"/>
        <end position="326"/>
    </location>
</feature>
<accession>A0A9P9IIX5</accession>
<keyword evidence="5" id="KW-0808">Transferase</keyword>
<evidence type="ECO:0000256" key="10">
    <source>
        <dbReference type="ARBA" id="ARBA00044721"/>
    </source>
</evidence>
<evidence type="ECO:0000256" key="6">
    <source>
        <dbReference type="ARBA" id="ARBA00022692"/>
    </source>
</evidence>